<dbReference type="GO" id="GO:0004496">
    <property type="term" value="F:mevalonate kinase activity"/>
    <property type="evidence" value="ECO:0007669"/>
    <property type="project" value="UniProtKB-EC"/>
</dbReference>
<feature type="domain" description="GHMP kinase C-terminal" evidence="32">
    <location>
        <begin position="754"/>
        <end position="816"/>
    </location>
</feature>
<comment type="cofactor">
    <cofactor evidence="1">
        <name>pyridoxal 5'-phosphate</name>
        <dbReference type="ChEBI" id="CHEBI:597326"/>
    </cofactor>
</comment>
<dbReference type="FunFam" id="3.40.640.10:FF:000009">
    <property type="entry name" value="Cystathionine gamma-synthase homolog"/>
    <property type="match status" value="1"/>
</dbReference>
<evidence type="ECO:0000256" key="29">
    <source>
        <dbReference type="ARBA" id="ARBA00047625"/>
    </source>
</evidence>
<evidence type="ECO:0000256" key="3">
    <source>
        <dbReference type="ARBA" id="ARBA00006495"/>
    </source>
</evidence>
<comment type="similarity">
    <text evidence="3">Belongs to the GHMP kinase family. Mevalonate kinase subfamily.</text>
</comment>
<keyword evidence="22" id="KW-0753">Steroid metabolism</keyword>
<dbReference type="InterPro" id="IPR054542">
    <property type="entry name" value="Cys_met_metab_PP"/>
</dbReference>
<comment type="catalytic activity">
    <reaction evidence="24">
        <text>(R)-mevalonate + ATP = (R)-5-phosphomevalonate + ADP + H(+)</text>
        <dbReference type="Rhea" id="RHEA:17065"/>
        <dbReference type="ChEBI" id="CHEBI:15378"/>
        <dbReference type="ChEBI" id="CHEBI:30616"/>
        <dbReference type="ChEBI" id="CHEBI:36464"/>
        <dbReference type="ChEBI" id="CHEBI:58146"/>
        <dbReference type="ChEBI" id="CHEBI:456216"/>
        <dbReference type="EC" id="2.7.1.36"/>
    </reaction>
    <physiologicalReaction direction="left-to-right" evidence="24">
        <dbReference type="Rhea" id="RHEA:17066"/>
    </physiologicalReaction>
</comment>
<dbReference type="EC" id="4.4.1.13" evidence="6"/>
<evidence type="ECO:0000256" key="24">
    <source>
        <dbReference type="ARBA" id="ARBA00029310"/>
    </source>
</evidence>
<proteinExistence type="inferred from homology"/>
<evidence type="ECO:0000256" key="27">
    <source>
        <dbReference type="ARBA" id="ARBA00047213"/>
    </source>
</evidence>
<evidence type="ECO:0000256" key="31">
    <source>
        <dbReference type="SAM" id="MobiDB-lite"/>
    </source>
</evidence>
<evidence type="ECO:0000256" key="19">
    <source>
        <dbReference type="ARBA" id="ARBA00023098"/>
    </source>
</evidence>
<evidence type="ECO:0000256" key="21">
    <source>
        <dbReference type="ARBA" id="ARBA00023167"/>
    </source>
</evidence>
<dbReference type="AlphaFoldDB" id="A0A286UA54"/>
<name>A0A286UA54_9AGAM</name>
<keyword evidence="34" id="KW-1185">Reference proteome</keyword>
<gene>
    <name evidence="33" type="ORF">PNOK_0807000</name>
</gene>
<comment type="catalytic activity">
    <reaction evidence="28">
        <text>L,L-cystathionine + H2O = L-homocysteine + pyruvate + NH4(+)</text>
        <dbReference type="Rhea" id="RHEA:13965"/>
        <dbReference type="ChEBI" id="CHEBI:15361"/>
        <dbReference type="ChEBI" id="CHEBI:15377"/>
        <dbReference type="ChEBI" id="CHEBI:28938"/>
        <dbReference type="ChEBI" id="CHEBI:58161"/>
        <dbReference type="ChEBI" id="CHEBI:58199"/>
    </reaction>
</comment>
<keyword evidence="9" id="KW-0028">Amino-acid biosynthesis</keyword>
<comment type="caution">
    <text evidence="33">The sequence shown here is derived from an EMBL/GenBank/DDBJ whole genome shotgun (WGS) entry which is preliminary data.</text>
</comment>
<evidence type="ECO:0000256" key="25">
    <source>
        <dbReference type="ARBA" id="ARBA00029438"/>
    </source>
</evidence>
<protein>
    <recommendedName>
        <fullName evidence="30">Cystathionine beta-lyase</fullName>
        <ecNumber evidence="5">2.7.1.36</ecNumber>
        <ecNumber evidence="6">4.4.1.13</ecNumber>
    </recommendedName>
    <alternativeName>
        <fullName evidence="27">Cysteine-S-conjugate beta-lyase</fullName>
    </alternativeName>
</protein>
<keyword evidence="14" id="KW-0067">ATP-binding</keyword>
<dbReference type="GO" id="GO:0005737">
    <property type="term" value="C:cytoplasm"/>
    <property type="evidence" value="ECO:0007669"/>
    <property type="project" value="UniProtKB-SubCell"/>
</dbReference>
<dbReference type="PRINTS" id="PR00959">
    <property type="entry name" value="MEVGALKINASE"/>
</dbReference>
<evidence type="ECO:0000259" key="32">
    <source>
        <dbReference type="Pfam" id="PF08544"/>
    </source>
</evidence>
<dbReference type="NCBIfam" id="TIGR00549">
    <property type="entry name" value="mevalon_kin"/>
    <property type="match status" value="1"/>
</dbReference>
<dbReference type="GO" id="GO:0071266">
    <property type="term" value="P:'de novo' L-methionine biosynthetic process"/>
    <property type="evidence" value="ECO:0007669"/>
    <property type="project" value="InterPro"/>
</dbReference>
<dbReference type="Pfam" id="PF08544">
    <property type="entry name" value="GHMP_kinases_C"/>
    <property type="match status" value="1"/>
</dbReference>
<comment type="pathway">
    <text evidence="25">Isoprenoid biosynthesis; isopentenyl diphosphate biosynthesis via mevalonate pathway; isopentenyl diphosphate from (R)-mevalonate: step 1/3.</text>
</comment>
<evidence type="ECO:0000256" key="12">
    <source>
        <dbReference type="ARBA" id="ARBA00022741"/>
    </source>
</evidence>
<dbReference type="EMBL" id="NBII01000008">
    <property type="protein sequence ID" value="PAV16450.1"/>
    <property type="molecule type" value="Genomic_DNA"/>
</dbReference>
<evidence type="ECO:0000256" key="22">
    <source>
        <dbReference type="ARBA" id="ARBA00023221"/>
    </source>
</evidence>
<evidence type="ECO:0000256" key="11">
    <source>
        <dbReference type="ARBA" id="ARBA00022723"/>
    </source>
</evidence>
<reference evidence="33 34" key="1">
    <citation type="journal article" date="2017" name="Mol. Ecol.">
        <title>Comparative and population genomic landscape of Phellinus noxius: A hypervariable fungus causing root rot in trees.</title>
        <authorList>
            <person name="Chung C.L."/>
            <person name="Lee T.J."/>
            <person name="Akiba M."/>
            <person name="Lee H.H."/>
            <person name="Kuo T.H."/>
            <person name="Liu D."/>
            <person name="Ke H.M."/>
            <person name="Yokoi T."/>
            <person name="Roa M.B."/>
            <person name="Lu M.J."/>
            <person name="Chang Y.Y."/>
            <person name="Ann P.J."/>
            <person name="Tsai J.N."/>
            <person name="Chen C.Y."/>
            <person name="Tzean S.S."/>
            <person name="Ota Y."/>
            <person name="Hattori T."/>
            <person name="Sahashi N."/>
            <person name="Liou R.F."/>
            <person name="Kikuchi T."/>
            <person name="Tsai I.J."/>
        </authorList>
    </citation>
    <scope>NUCLEOTIDE SEQUENCE [LARGE SCALE GENOMIC DNA]</scope>
    <source>
        <strain evidence="33 34">FFPRI411160</strain>
    </source>
</reference>
<evidence type="ECO:0000256" key="23">
    <source>
        <dbReference type="ARBA" id="ARBA00023239"/>
    </source>
</evidence>
<keyword evidence="8" id="KW-0444">Lipid biosynthesis</keyword>
<dbReference type="Gene3D" id="3.90.1150.10">
    <property type="entry name" value="Aspartate Aminotransferase, domain 1"/>
    <property type="match status" value="1"/>
</dbReference>
<feature type="compositionally biased region" description="Polar residues" evidence="31">
    <location>
        <begin position="851"/>
        <end position="868"/>
    </location>
</feature>
<dbReference type="SUPFAM" id="SSF55060">
    <property type="entry name" value="GHMP Kinase, C-terminal domain"/>
    <property type="match status" value="1"/>
</dbReference>
<dbReference type="GO" id="GO:0019346">
    <property type="term" value="P:transsulfuration"/>
    <property type="evidence" value="ECO:0007669"/>
    <property type="project" value="InterPro"/>
</dbReference>
<comment type="subcellular location">
    <subcellularLocation>
        <location evidence="2">Cytoplasm</location>
    </subcellularLocation>
</comment>
<dbReference type="Pfam" id="PF01053">
    <property type="entry name" value="Cys_Met_Meta_PP"/>
    <property type="match status" value="1"/>
</dbReference>
<keyword evidence="19" id="KW-0443">Lipid metabolism</keyword>
<evidence type="ECO:0000256" key="5">
    <source>
        <dbReference type="ARBA" id="ARBA00012103"/>
    </source>
</evidence>
<evidence type="ECO:0000256" key="7">
    <source>
        <dbReference type="ARBA" id="ARBA00022490"/>
    </source>
</evidence>
<keyword evidence="12" id="KW-0547">Nucleotide-binding</keyword>
<dbReference type="SUPFAM" id="SSF54211">
    <property type="entry name" value="Ribosomal protein S5 domain 2-like"/>
    <property type="match status" value="1"/>
</dbReference>
<dbReference type="InterPro" id="IPR006238">
    <property type="entry name" value="Cys_b_lyase_euk"/>
</dbReference>
<dbReference type="Gene3D" id="3.40.640.10">
    <property type="entry name" value="Type I PLP-dependent aspartate aminotransferase-like (Major domain)"/>
    <property type="match status" value="1"/>
</dbReference>
<feature type="region of interest" description="Disordered" evidence="31">
    <location>
        <begin position="1"/>
        <end position="20"/>
    </location>
</feature>
<dbReference type="EC" id="2.7.1.36" evidence="5"/>
<keyword evidence="18" id="KW-0756">Sterol biosynthesis</keyword>
<keyword evidence="15" id="KW-0460">Magnesium</keyword>
<dbReference type="InterPro" id="IPR000277">
    <property type="entry name" value="Cys/Met-Metab_PyrdxlP-dep_enz"/>
</dbReference>
<keyword evidence="16" id="KW-0663">Pyridoxal phosphate</keyword>
<comment type="catalytic activity">
    <reaction evidence="29">
        <text>an S-substituted L-cysteine + H2O = a thiol + pyruvate + NH4(+)</text>
        <dbReference type="Rhea" id="RHEA:18121"/>
        <dbReference type="ChEBI" id="CHEBI:15361"/>
        <dbReference type="ChEBI" id="CHEBI:15377"/>
        <dbReference type="ChEBI" id="CHEBI:28938"/>
        <dbReference type="ChEBI" id="CHEBI:29256"/>
        <dbReference type="ChEBI" id="CHEBI:58717"/>
        <dbReference type="EC" id="4.4.1.13"/>
    </reaction>
</comment>
<keyword evidence="13" id="KW-0418">Kinase</keyword>
<dbReference type="Proteomes" id="UP000217199">
    <property type="component" value="Unassembled WGS sequence"/>
</dbReference>
<evidence type="ECO:0000256" key="16">
    <source>
        <dbReference type="ARBA" id="ARBA00022898"/>
    </source>
</evidence>
<dbReference type="InterPro" id="IPR013750">
    <property type="entry name" value="GHMP_kinase_C_dom"/>
</dbReference>
<evidence type="ECO:0000256" key="14">
    <source>
        <dbReference type="ARBA" id="ARBA00022840"/>
    </source>
</evidence>
<evidence type="ECO:0000256" key="30">
    <source>
        <dbReference type="ARBA" id="ARBA00072331"/>
    </source>
</evidence>
<evidence type="ECO:0000256" key="28">
    <source>
        <dbReference type="ARBA" id="ARBA00047517"/>
    </source>
</evidence>
<evidence type="ECO:0000256" key="4">
    <source>
        <dbReference type="ARBA" id="ARBA00009077"/>
    </source>
</evidence>
<dbReference type="GO" id="GO:0047804">
    <property type="term" value="F:cysteine-S-conjugate beta-lyase activity"/>
    <property type="evidence" value="ECO:0007669"/>
    <property type="project" value="UniProtKB-EC"/>
</dbReference>
<sequence length="907" mass="97421">MVSSRDLPTPGPESPMGSRKPYRFATLCATVENPDMKDQYNSSSVPIYQSATFKGVGNTFDYTRSGNPTRSHLEHHLAKMSSAEHAFAVSSGMAAMDVITRMLKPGDEVVAGDDLYGGTNRLLNYLKTNSGVIVHHVDTTNPDSILPYVKAGKTAMVLLESPTNPLLKIADLAKISADVKERAPDAIVVVDNTMMSPYLQRPLEHGADIVYDSATKYLSGHHDLMAGVITCNRDDLGKAMAHTINSIGNGLSPFDSFLLLRGTKTLAIRMDRQQSTAMAVASMLHRLGFSVNYPGLKDHPGREIHERIANGAGAVVSFTTGDKALSERIVGATRLWGISVSFGCVNSLISMPCVMSHASIDAATRAARGLPEDLIRLCVGIEDPTDLLDDLEHALVEAGAITLEQGVDGHHYVRASLKREGHAISRAVEKLALNEPESRPKEDREWFVSAPGKVILFGEHAVVHGVTALAASVDLRCYGLASRRHDDVISVHFPDLGDYRHEWKINELPWEAATHVPHGTEHPEILDPKLIEALSSHAVPDSSHTVPAARNAAITFLYLYMSLSPDARPALHFSARSTLPVGAGLGSSASFSSCAASALLLAFQRISVPPRPAPTSTSTGAGDPGHIHVSHQGRRALNAELAEEVNRWAFVAEKVLHGNPSGVDNCVSVFGGALAYTRPGFGKKGGMEPIHGFKSLRFLLIDTKVPRNTKALVAGVALKKQNEPETVNRLLDSIQSISDEARRLLADPELSRDEQLSSIGSLIDENHAHLRELGVSHPTLEAIKSKTSTYNLQTKLTGAGGGGCAVTLVPDGYSEDDLKQLMSELRTDGFEPYLTSVGGSGIGVLSPYGTYGNQPTENSSGPITPPDSSESDEAGTFLSTALRSAFENTAPVSFSSWAEQCGRWLYV</sequence>
<keyword evidence="7" id="KW-0963">Cytoplasm</keyword>
<keyword evidence="23" id="KW-0456">Lyase</keyword>
<evidence type="ECO:0000256" key="10">
    <source>
        <dbReference type="ARBA" id="ARBA00022679"/>
    </source>
</evidence>
<keyword evidence="20" id="KW-1207">Sterol metabolism</keyword>
<dbReference type="InterPro" id="IPR015424">
    <property type="entry name" value="PyrdxlP-dep_Trfase"/>
</dbReference>
<keyword evidence="21" id="KW-0486">Methionine biosynthesis</keyword>
<dbReference type="NCBIfam" id="TIGR01329">
    <property type="entry name" value="cysta_beta_ly_E"/>
    <property type="match status" value="1"/>
</dbReference>
<dbReference type="InterPro" id="IPR036554">
    <property type="entry name" value="GHMP_kinase_C_sf"/>
</dbReference>
<dbReference type="GO" id="GO:0019287">
    <property type="term" value="P:isopentenyl diphosphate biosynthetic process, mevalonate pathway"/>
    <property type="evidence" value="ECO:0007669"/>
    <property type="project" value="UniProtKB-UniPathway"/>
</dbReference>
<dbReference type="InterPro" id="IPR006205">
    <property type="entry name" value="Mev_gal_kin"/>
</dbReference>
<evidence type="ECO:0000256" key="26">
    <source>
        <dbReference type="ARBA" id="ARBA00046315"/>
    </source>
</evidence>
<dbReference type="InterPro" id="IPR020568">
    <property type="entry name" value="Ribosomal_Su5_D2-typ_SF"/>
</dbReference>
<dbReference type="PROSITE" id="PS00868">
    <property type="entry name" value="CYS_MET_METAB_PP"/>
    <property type="match status" value="1"/>
</dbReference>
<comment type="pathway">
    <text evidence="26">Amino-acid biosynthesis; L-methionine biosynthesis via de novo pathway; L-homocysteine from L-cystathionine: step 1/1.</text>
</comment>
<dbReference type="InterPro" id="IPR015422">
    <property type="entry name" value="PyrdxlP-dep_Trfase_small"/>
</dbReference>
<evidence type="ECO:0000256" key="2">
    <source>
        <dbReference type="ARBA" id="ARBA00004496"/>
    </source>
</evidence>
<dbReference type="PANTHER" id="PTHR11808:SF50">
    <property type="entry name" value="CYSTATHIONINE BETA-LYASE"/>
    <property type="match status" value="1"/>
</dbReference>
<organism evidence="33 34">
    <name type="scientific">Pyrrhoderma noxium</name>
    <dbReference type="NCBI Taxonomy" id="2282107"/>
    <lineage>
        <taxon>Eukaryota</taxon>
        <taxon>Fungi</taxon>
        <taxon>Dikarya</taxon>
        <taxon>Basidiomycota</taxon>
        <taxon>Agaricomycotina</taxon>
        <taxon>Agaricomycetes</taxon>
        <taxon>Hymenochaetales</taxon>
        <taxon>Hymenochaetaceae</taxon>
        <taxon>Pyrrhoderma</taxon>
    </lineage>
</organism>
<dbReference type="InterPro" id="IPR015421">
    <property type="entry name" value="PyrdxlP-dep_Trfase_major"/>
</dbReference>
<evidence type="ECO:0000256" key="8">
    <source>
        <dbReference type="ARBA" id="ARBA00022516"/>
    </source>
</evidence>
<keyword evidence="10" id="KW-0808">Transferase</keyword>
<feature type="region of interest" description="Disordered" evidence="31">
    <location>
        <begin position="850"/>
        <end position="874"/>
    </location>
</feature>
<comment type="similarity">
    <text evidence="4">Belongs to the trans-sulfuration enzymes family.</text>
</comment>
<evidence type="ECO:0000256" key="9">
    <source>
        <dbReference type="ARBA" id="ARBA00022605"/>
    </source>
</evidence>
<keyword evidence="17" id="KW-0752">Steroid biosynthesis</keyword>
<evidence type="ECO:0000313" key="34">
    <source>
        <dbReference type="Proteomes" id="UP000217199"/>
    </source>
</evidence>
<dbReference type="InterPro" id="IPR014721">
    <property type="entry name" value="Ribsml_uS5_D2-typ_fold_subgr"/>
</dbReference>
<dbReference type="Gene3D" id="3.30.230.10">
    <property type="match status" value="1"/>
</dbReference>
<dbReference type="OrthoDB" id="2545919at2759"/>
<dbReference type="PANTHER" id="PTHR11808">
    <property type="entry name" value="TRANS-SULFURATION ENZYME FAMILY MEMBER"/>
    <property type="match status" value="1"/>
</dbReference>
<dbReference type="PROSITE" id="PS00627">
    <property type="entry name" value="GHMP_KINASES_ATP"/>
    <property type="match status" value="1"/>
</dbReference>
<dbReference type="GO" id="GO:0016126">
    <property type="term" value="P:sterol biosynthetic process"/>
    <property type="evidence" value="ECO:0007669"/>
    <property type="project" value="UniProtKB-KW"/>
</dbReference>
<dbReference type="UniPathway" id="UPA00057">
    <property type="reaction ID" value="UER00098"/>
</dbReference>
<dbReference type="CDD" id="cd00614">
    <property type="entry name" value="CGS_like"/>
    <property type="match status" value="1"/>
</dbReference>
<dbReference type="STRING" id="2282107.A0A286UA54"/>
<evidence type="ECO:0000256" key="18">
    <source>
        <dbReference type="ARBA" id="ARBA00023011"/>
    </source>
</evidence>
<dbReference type="InterPro" id="IPR006203">
    <property type="entry name" value="GHMP_knse_ATP-bd_CS"/>
</dbReference>
<accession>A0A286UA54</accession>
<dbReference type="FunFam" id="3.30.70.890:FF:000003">
    <property type="entry name" value="Mevalonate kinase"/>
    <property type="match status" value="1"/>
</dbReference>
<evidence type="ECO:0000256" key="1">
    <source>
        <dbReference type="ARBA" id="ARBA00001933"/>
    </source>
</evidence>
<evidence type="ECO:0000256" key="20">
    <source>
        <dbReference type="ARBA" id="ARBA00023166"/>
    </source>
</evidence>
<dbReference type="FunFam" id="3.90.1150.10:FF:000013">
    <property type="entry name" value="Cystathionine beta-lyase"/>
    <property type="match status" value="1"/>
</dbReference>
<dbReference type="Gene3D" id="3.30.70.890">
    <property type="entry name" value="GHMP kinase, C-terminal domain"/>
    <property type="match status" value="1"/>
</dbReference>
<dbReference type="SUPFAM" id="SSF53383">
    <property type="entry name" value="PLP-dependent transferases"/>
    <property type="match status" value="1"/>
</dbReference>
<dbReference type="GO" id="GO:0046872">
    <property type="term" value="F:metal ion binding"/>
    <property type="evidence" value="ECO:0007669"/>
    <property type="project" value="UniProtKB-KW"/>
</dbReference>
<keyword evidence="11" id="KW-0479">Metal-binding</keyword>
<evidence type="ECO:0000256" key="15">
    <source>
        <dbReference type="ARBA" id="ARBA00022842"/>
    </source>
</evidence>
<dbReference type="GO" id="GO:0005524">
    <property type="term" value="F:ATP binding"/>
    <property type="evidence" value="ECO:0007669"/>
    <property type="project" value="UniProtKB-KW"/>
</dbReference>
<dbReference type="InParanoid" id="A0A286UA54"/>
<evidence type="ECO:0000256" key="17">
    <source>
        <dbReference type="ARBA" id="ARBA00022955"/>
    </source>
</evidence>
<dbReference type="GO" id="GO:0030170">
    <property type="term" value="F:pyridoxal phosphate binding"/>
    <property type="evidence" value="ECO:0007669"/>
    <property type="project" value="InterPro"/>
</dbReference>
<evidence type="ECO:0000313" key="33">
    <source>
        <dbReference type="EMBL" id="PAV16450.1"/>
    </source>
</evidence>
<evidence type="ECO:0000256" key="13">
    <source>
        <dbReference type="ARBA" id="ARBA00022777"/>
    </source>
</evidence>
<evidence type="ECO:0000256" key="6">
    <source>
        <dbReference type="ARBA" id="ARBA00012224"/>
    </source>
</evidence>